<gene>
    <name evidence="1" type="ORF">DESPIG_01678</name>
</gene>
<proteinExistence type="predicted"/>
<comment type="caution">
    <text evidence="1">The sequence shown here is derived from an EMBL/GenBank/DDBJ whole genome shotgun (WGS) entry which is preliminary data.</text>
</comment>
<protein>
    <submittedName>
        <fullName evidence="1">Uncharacterized protein</fullName>
    </submittedName>
</protein>
<dbReference type="Proteomes" id="UP000003676">
    <property type="component" value="Unassembled WGS sequence"/>
</dbReference>
<dbReference type="HOGENOM" id="CLU_3134928_0_0_7"/>
<evidence type="ECO:0000313" key="2">
    <source>
        <dbReference type="Proteomes" id="UP000003676"/>
    </source>
</evidence>
<reference evidence="1 2" key="1">
    <citation type="submission" date="2008-10" db="EMBL/GenBank/DDBJ databases">
        <title>Draft genome sequence of Desulvovibrio piger (ATCC 29098).</title>
        <authorList>
            <person name="Sudarsanam P."/>
            <person name="Ley R."/>
            <person name="Guruge J."/>
            <person name="Turnbaugh P.J."/>
            <person name="Mahowald M."/>
            <person name="Liep D."/>
            <person name="Gordon J."/>
        </authorList>
    </citation>
    <scope>NUCLEOTIDE SEQUENCE [LARGE SCALE GENOMIC DNA]</scope>
    <source>
        <strain evidence="1 2">ATCC 29098</strain>
    </source>
</reference>
<name>B6WUC0_9BACT</name>
<sequence length="49" mass="5862">MPSQCIRTYEAFQDQWNIWIFLMISQHIKTLATTQKRRPALQQGAFINH</sequence>
<accession>B6WUC0</accession>
<evidence type="ECO:0000313" key="1">
    <source>
        <dbReference type="EMBL" id="EEB33411.1"/>
    </source>
</evidence>
<reference evidence="1 2" key="2">
    <citation type="submission" date="2008-10" db="EMBL/GenBank/DDBJ databases">
        <authorList>
            <person name="Fulton L."/>
            <person name="Clifton S."/>
            <person name="Fulton B."/>
            <person name="Xu J."/>
            <person name="Minx P."/>
            <person name="Pepin K.H."/>
            <person name="Johnson M."/>
            <person name="Bhonagiri V."/>
            <person name="Nash W.E."/>
            <person name="Mardis E.R."/>
            <person name="Wilson R.K."/>
        </authorList>
    </citation>
    <scope>NUCLEOTIDE SEQUENCE [LARGE SCALE GENOMIC DNA]</scope>
    <source>
        <strain evidence="1 2">ATCC 29098</strain>
    </source>
</reference>
<dbReference type="AlphaFoldDB" id="B6WUC0"/>
<organism evidence="1 2">
    <name type="scientific">Desulfovibrio piger ATCC 29098</name>
    <dbReference type="NCBI Taxonomy" id="411464"/>
    <lineage>
        <taxon>Bacteria</taxon>
        <taxon>Pseudomonadati</taxon>
        <taxon>Thermodesulfobacteriota</taxon>
        <taxon>Desulfovibrionia</taxon>
        <taxon>Desulfovibrionales</taxon>
        <taxon>Desulfovibrionaceae</taxon>
        <taxon>Desulfovibrio</taxon>
    </lineage>
</organism>
<dbReference type="EMBL" id="ABXU01000049">
    <property type="protein sequence ID" value="EEB33411.1"/>
    <property type="molecule type" value="Genomic_DNA"/>
</dbReference>